<name>A0A409WX91_PSICY</name>
<feature type="region of interest" description="Disordered" evidence="1">
    <location>
        <begin position="257"/>
        <end position="413"/>
    </location>
</feature>
<feature type="region of interest" description="Disordered" evidence="1">
    <location>
        <begin position="434"/>
        <end position="813"/>
    </location>
</feature>
<feature type="compositionally biased region" description="Pro residues" evidence="1">
    <location>
        <begin position="840"/>
        <end position="851"/>
    </location>
</feature>
<dbReference type="EMBL" id="NHYD01003050">
    <property type="protein sequence ID" value="PPQ83099.1"/>
    <property type="molecule type" value="Genomic_DNA"/>
</dbReference>
<reference evidence="2 3" key="1">
    <citation type="journal article" date="2018" name="Evol. Lett.">
        <title>Horizontal gene cluster transfer increased hallucinogenic mushroom diversity.</title>
        <authorList>
            <person name="Reynolds H.T."/>
            <person name="Vijayakumar V."/>
            <person name="Gluck-Thaler E."/>
            <person name="Korotkin H.B."/>
            <person name="Matheny P.B."/>
            <person name="Slot J.C."/>
        </authorList>
    </citation>
    <scope>NUCLEOTIDE SEQUENCE [LARGE SCALE GENOMIC DNA]</scope>
    <source>
        <strain evidence="2 3">2631</strain>
    </source>
</reference>
<feature type="compositionally biased region" description="Acidic residues" evidence="1">
    <location>
        <begin position="525"/>
        <end position="534"/>
    </location>
</feature>
<proteinExistence type="predicted"/>
<dbReference type="OrthoDB" id="3271227at2759"/>
<feature type="region of interest" description="Disordered" evidence="1">
    <location>
        <begin position="128"/>
        <end position="148"/>
    </location>
</feature>
<gene>
    <name evidence="2" type="ORF">CVT25_003803</name>
</gene>
<dbReference type="STRING" id="93625.A0A409WX91"/>
<dbReference type="Proteomes" id="UP000283269">
    <property type="component" value="Unassembled WGS sequence"/>
</dbReference>
<dbReference type="InParanoid" id="A0A409WX91"/>
<comment type="caution">
    <text evidence="2">The sequence shown here is derived from an EMBL/GenBank/DDBJ whole genome shotgun (WGS) entry which is preliminary data.</text>
</comment>
<evidence type="ECO:0000313" key="2">
    <source>
        <dbReference type="EMBL" id="PPQ83099.1"/>
    </source>
</evidence>
<feature type="compositionally biased region" description="Acidic residues" evidence="1">
    <location>
        <begin position="794"/>
        <end position="807"/>
    </location>
</feature>
<sequence length="1006" mass="110049">MCVAEMLTICWSIRTIMGDSTLEEAVSPLTPLEQELSFDQQVLLKRKKRSRKRNLPFLKFPVYPMDEAVEHGSLSDSGLSTNILEGHHQNMTTLLHYHLSSIADISFVEIMDMDPPSVYDDEVIADSEEEMDQSELKNQGQGGSGYGSFEKESSVSAFTTVGYPQKKPFSAISTFSGNTSILVNNPSHLSSIEPGTSFKAMNKQAYTSIISTTSTFPDFFEGFSGTASIADRAKMRQRSQKQTAVNVSDVIELTSDDDDELGLKPSTSKTKKPKAKTKPKPKGKEMLPGIALPSTGADTVPAPTSKPRPRPRPIPKRPRYEPSSASTPPHGPELPVATSPPPFPLAQPNRKANPLIGGPPMISQLPPSDPPHPSSTIDNNEQHTFDLPGIETLPPNGQPSSPNSLFSEGGKKMSAIPFDTDFEVDELASDVPYNNRYYDDVSPRRMPPPPTFFAGSSLSSMGSGKGDEPPAAPGPQHDVVDLTMLPPTMAPTAQKTEPKPKKPKKKKKKVDEIYDDDISAPAIILDEDDQDEDFNPTGDGNSKKKKGKVKVKEKTAKSKAKSKAVDPVTSPGSGSGQVEVVITSKPPRSKSKATDGGNGDDKGKEAEPAKEGNKEGYKSREFIDDSDDDDPIRLVDPPLPPPAATTPTGPSTISKHITPAPLTIRLPASSSSRTDAQNPEPDSEMKKSILSKNKSATTGKKRKTIVDSDEDDFYEDDTQIAVNQAASTSKKRKVDSSKKDKPKTKHKGKAKQITPSDDEEEEGLPTRIAEEPVIRIEVKASKKKERSSKKMVVDEEDNPFQDDDPDDAPPQKFTPEEIIQSTKENAVPVMFEPSPAMVTPRPPAMVTPRPPKSVSVNRDGSTPLYTRYEIAPRRRSLPMSELIRRANSMPGSPFSTPHPSSASASKLKPLIARTPTSTAYSPYLKSSRSLLSKIAPLHPNRRTPPPPPPPPPPRKKSKKELEMEEKWEEEMVEEVGGMEEWAALTDSERKEYRKVKWAREQGGWDE</sequence>
<feature type="region of interest" description="Disordered" evidence="1">
    <location>
        <begin position="931"/>
        <end position="966"/>
    </location>
</feature>
<feature type="compositionally biased region" description="Basic residues" evidence="1">
    <location>
        <begin position="307"/>
        <end position="317"/>
    </location>
</feature>
<evidence type="ECO:0000256" key="1">
    <source>
        <dbReference type="SAM" id="MobiDB-lite"/>
    </source>
</evidence>
<feature type="region of interest" description="Disordered" evidence="1">
    <location>
        <begin position="880"/>
        <end position="910"/>
    </location>
</feature>
<evidence type="ECO:0000313" key="3">
    <source>
        <dbReference type="Proteomes" id="UP000283269"/>
    </source>
</evidence>
<dbReference type="AlphaFoldDB" id="A0A409WX91"/>
<feature type="compositionally biased region" description="Pro residues" evidence="1">
    <location>
        <begin position="942"/>
        <end position="952"/>
    </location>
</feature>
<feature type="compositionally biased region" description="Polar residues" evidence="1">
    <location>
        <begin position="889"/>
        <end position="904"/>
    </location>
</feature>
<feature type="compositionally biased region" description="Basic residues" evidence="1">
    <location>
        <begin position="269"/>
        <end position="281"/>
    </location>
</feature>
<organism evidence="2 3">
    <name type="scientific">Psilocybe cyanescens</name>
    <dbReference type="NCBI Taxonomy" id="93625"/>
    <lineage>
        <taxon>Eukaryota</taxon>
        <taxon>Fungi</taxon>
        <taxon>Dikarya</taxon>
        <taxon>Basidiomycota</taxon>
        <taxon>Agaricomycotina</taxon>
        <taxon>Agaricomycetes</taxon>
        <taxon>Agaricomycetidae</taxon>
        <taxon>Agaricales</taxon>
        <taxon>Agaricineae</taxon>
        <taxon>Strophariaceae</taxon>
        <taxon>Psilocybe</taxon>
    </lineage>
</organism>
<accession>A0A409WX91</accession>
<feature type="compositionally biased region" description="Acidic residues" evidence="1">
    <location>
        <begin position="707"/>
        <end position="718"/>
    </location>
</feature>
<feature type="compositionally biased region" description="Polar residues" evidence="1">
    <location>
        <begin position="668"/>
        <end position="677"/>
    </location>
</feature>
<feature type="compositionally biased region" description="Basic and acidic residues" evidence="1">
    <location>
        <begin position="599"/>
        <end position="623"/>
    </location>
</feature>
<feature type="compositionally biased region" description="Basic and acidic residues" evidence="1">
    <location>
        <begin position="768"/>
        <end position="780"/>
    </location>
</feature>
<keyword evidence="3" id="KW-1185">Reference proteome</keyword>
<feature type="region of interest" description="Disordered" evidence="1">
    <location>
        <begin position="833"/>
        <end position="860"/>
    </location>
</feature>
<feature type="compositionally biased region" description="Basic residues" evidence="1">
    <location>
        <begin position="740"/>
        <end position="750"/>
    </location>
</feature>
<protein>
    <submittedName>
        <fullName evidence="2">Uncharacterized protein</fullName>
    </submittedName>
</protein>